<dbReference type="Proteomes" id="UP001236652">
    <property type="component" value="Chromosome"/>
</dbReference>
<proteinExistence type="predicted"/>
<protein>
    <submittedName>
        <fullName evidence="1">Uncharacterized protein</fullName>
    </submittedName>
</protein>
<gene>
    <name evidence="1" type="ORF">QNI29_03415</name>
</gene>
<accession>A0ABY8UZV7</accession>
<organism evidence="1 2">
    <name type="scientific">Pontibacillus chungwhensis</name>
    <dbReference type="NCBI Taxonomy" id="265426"/>
    <lineage>
        <taxon>Bacteria</taxon>
        <taxon>Bacillati</taxon>
        <taxon>Bacillota</taxon>
        <taxon>Bacilli</taxon>
        <taxon>Bacillales</taxon>
        <taxon>Bacillaceae</taxon>
        <taxon>Pontibacillus</taxon>
    </lineage>
</organism>
<dbReference type="EMBL" id="CP126446">
    <property type="protein sequence ID" value="WIF98713.1"/>
    <property type="molecule type" value="Genomic_DNA"/>
</dbReference>
<reference evidence="1 2" key="1">
    <citation type="submission" date="2023-05" db="EMBL/GenBank/DDBJ databases">
        <title>Comparative genomics reveals the evidence of polycyclic aromatic hydrocarbons degradation in moderately halophilic genus Pontibacillus.</title>
        <authorList>
            <person name="Yang H."/>
            <person name="Qian Z."/>
        </authorList>
    </citation>
    <scope>NUCLEOTIDE SEQUENCE [LARGE SCALE GENOMIC DNA]</scope>
    <source>
        <strain evidence="2">HN14</strain>
    </source>
</reference>
<sequence length="78" mass="9229">MASGCIVGDCYVCGWLVYEDEQTWYNDSLKHSTCKSKPQLKQENERLKEELAEYRKWFGQMKMTGWEEGAKKLQKETK</sequence>
<keyword evidence="2" id="KW-1185">Reference proteome</keyword>
<evidence type="ECO:0000313" key="2">
    <source>
        <dbReference type="Proteomes" id="UP001236652"/>
    </source>
</evidence>
<dbReference type="RefSeq" id="WP_231418485.1">
    <property type="nucleotide sequence ID" value="NZ_CP126446.1"/>
</dbReference>
<name>A0ABY8UZV7_9BACI</name>
<evidence type="ECO:0000313" key="1">
    <source>
        <dbReference type="EMBL" id="WIF98713.1"/>
    </source>
</evidence>